<dbReference type="Pfam" id="PF00471">
    <property type="entry name" value="Ribosomal_L33"/>
    <property type="match status" value="1"/>
</dbReference>
<evidence type="ECO:0000256" key="3">
    <source>
        <dbReference type="ARBA" id="ARBA00023274"/>
    </source>
</evidence>
<dbReference type="GO" id="GO:0003735">
    <property type="term" value="F:structural constituent of ribosome"/>
    <property type="evidence" value="ECO:0007669"/>
    <property type="project" value="InterPro"/>
</dbReference>
<comment type="similarity">
    <text evidence="1">Belongs to the bacterial ribosomal protein bL33 family.</text>
</comment>
<dbReference type="Proteomes" id="UP000264445">
    <property type="component" value="Unassembled WGS sequence"/>
</dbReference>
<keyword evidence="3" id="KW-0687">Ribonucleoprotein</keyword>
<sequence>MNINKNITQSRIILKKHCKVVNKHVIKHCNNKIY</sequence>
<dbReference type="AlphaFoldDB" id="A0A357VLE6"/>
<evidence type="ECO:0000256" key="4">
    <source>
        <dbReference type="ARBA" id="ARBA00035176"/>
    </source>
</evidence>
<evidence type="ECO:0000313" key="6">
    <source>
        <dbReference type="Proteomes" id="UP000264445"/>
    </source>
</evidence>
<protein>
    <recommendedName>
        <fullName evidence="4">Large ribosomal subunit protein bL33</fullName>
    </recommendedName>
</protein>
<accession>A0A357VLE6</accession>
<dbReference type="GO" id="GO:1990904">
    <property type="term" value="C:ribonucleoprotein complex"/>
    <property type="evidence" value="ECO:0007669"/>
    <property type="project" value="UniProtKB-KW"/>
</dbReference>
<dbReference type="InterPro" id="IPR038584">
    <property type="entry name" value="Ribosomal_bL33_sf"/>
</dbReference>
<dbReference type="Gene3D" id="2.20.28.120">
    <property type="entry name" value="Ribosomal protein L33"/>
    <property type="match status" value="1"/>
</dbReference>
<keyword evidence="2 5" id="KW-0689">Ribosomal protein</keyword>
<comment type="caution">
    <text evidence="5">The sequence shown here is derived from an EMBL/GenBank/DDBJ whole genome shotgun (WGS) entry which is preliminary data.</text>
</comment>
<dbReference type="InterPro" id="IPR001705">
    <property type="entry name" value="Ribosomal_bL33"/>
</dbReference>
<proteinExistence type="inferred from homology"/>
<evidence type="ECO:0000313" key="5">
    <source>
        <dbReference type="EMBL" id="HBT49194.1"/>
    </source>
</evidence>
<dbReference type="GO" id="GO:0005737">
    <property type="term" value="C:cytoplasm"/>
    <property type="evidence" value="ECO:0007669"/>
    <property type="project" value="UniProtKB-ARBA"/>
</dbReference>
<dbReference type="GO" id="GO:0006412">
    <property type="term" value="P:translation"/>
    <property type="evidence" value="ECO:0007669"/>
    <property type="project" value="InterPro"/>
</dbReference>
<organism evidence="5 6">
    <name type="scientific">Caldanaerobacter subterraneus</name>
    <dbReference type="NCBI Taxonomy" id="911092"/>
    <lineage>
        <taxon>Bacteria</taxon>
        <taxon>Bacillati</taxon>
        <taxon>Bacillota</taxon>
        <taxon>Clostridia</taxon>
        <taxon>Thermoanaerobacterales</taxon>
        <taxon>Thermoanaerobacteraceae</taxon>
        <taxon>Caldanaerobacter</taxon>
    </lineage>
</organism>
<dbReference type="GO" id="GO:0005840">
    <property type="term" value="C:ribosome"/>
    <property type="evidence" value="ECO:0007669"/>
    <property type="project" value="UniProtKB-KW"/>
</dbReference>
<evidence type="ECO:0000256" key="2">
    <source>
        <dbReference type="ARBA" id="ARBA00022980"/>
    </source>
</evidence>
<reference evidence="5 6" key="1">
    <citation type="journal article" date="2018" name="Nat. Biotechnol.">
        <title>A standardized bacterial taxonomy based on genome phylogeny substantially revises the tree of life.</title>
        <authorList>
            <person name="Parks D.H."/>
            <person name="Chuvochina M."/>
            <person name="Waite D.W."/>
            <person name="Rinke C."/>
            <person name="Skarshewski A."/>
            <person name="Chaumeil P.A."/>
            <person name="Hugenholtz P."/>
        </authorList>
    </citation>
    <scope>NUCLEOTIDE SEQUENCE [LARGE SCALE GENOMIC DNA]</scope>
    <source>
        <strain evidence="5">UBA12544</strain>
    </source>
</reference>
<dbReference type="EMBL" id="DOLB01000085">
    <property type="protein sequence ID" value="HBT49194.1"/>
    <property type="molecule type" value="Genomic_DNA"/>
</dbReference>
<name>A0A357VLE6_9THEO</name>
<evidence type="ECO:0000256" key="1">
    <source>
        <dbReference type="ARBA" id="ARBA00007596"/>
    </source>
</evidence>
<gene>
    <name evidence="5" type="ORF">DEA61_05085</name>
</gene>